<evidence type="ECO:0000313" key="1">
    <source>
        <dbReference type="EMBL" id="SUB79801.1"/>
    </source>
</evidence>
<organism evidence="1 2">
    <name type="scientific">Segatella buccae</name>
    <dbReference type="NCBI Taxonomy" id="28126"/>
    <lineage>
        <taxon>Bacteria</taxon>
        <taxon>Pseudomonadati</taxon>
        <taxon>Bacteroidota</taxon>
        <taxon>Bacteroidia</taxon>
        <taxon>Bacteroidales</taxon>
        <taxon>Prevotellaceae</taxon>
        <taxon>Segatella</taxon>
    </lineage>
</organism>
<evidence type="ECO:0000313" key="2">
    <source>
        <dbReference type="Proteomes" id="UP000255283"/>
    </source>
</evidence>
<name>A0AAQ1UGT8_9BACT</name>
<dbReference type="AlphaFoldDB" id="A0AAQ1UGT8"/>
<dbReference type="RefSeq" id="WP_115153475.1">
    <property type="nucleotide sequence ID" value="NZ_DBFWLE010000017.1"/>
</dbReference>
<sequence>MFQPPPSFDFFAEIFDKSIILSTFVPMKQALLYAFLCCLMGACRVPERPRQKPFKRSAYYWSTTFETDSANTDRLLDKTDRLYLRYFDVVLDEQGEPMPNATVRFRSRVPDSLEVVPVVFIVNDVMKQDTKGLAGKILRRTMQISETNGVEGMKELQIDCDWTMTTRKAYFDFLRELRSLAMKRGLALSTTIRLHQLSQPTPPVDRGVLMLYNTGDFTDLRQEKPILDMADVAPYLHRLADYKLGLSTAYPMFGYRLLFRRGHYVGVLHEDNRLVKLPGDSIVERRADPADVLQAMTAIDGIREDANREIIVYDISNRHSKEYKTSDYEKIYRHH</sequence>
<proteinExistence type="predicted"/>
<reference evidence="1 2" key="1">
    <citation type="submission" date="2018-06" db="EMBL/GenBank/DDBJ databases">
        <authorList>
            <consortium name="Pathogen Informatics"/>
            <person name="Doyle S."/>
        </authorList>
    </citation>
    <scope>NUCLEOTIDE SEQUENCE [LARGE SCALE GENOMIC DNA]</scope>
    <source>
        <strain evidence="1 2">NCTC13063</strain>
    </source>
</reference>
<comment type="caution">
    <text evidence="1">The sequence shown here is derived from an EMBL/GenBank/DDBJ whole genome shotgun (WGS) entry which is preliminary data.</text>
</comment>
<dbReference type="EMBL" id="UGTJ01000001">
    <property type="protein sequence ID" value="SUB79801.1"/>
    <property type="molecule type" value="Genomic_DNA"/>
</dbReference>
<accession>A0AAQ1UGT8</accession>
<gene>
    <name evidence="1" type="ORF">NCTC13063_01072</name>
</gene>
<protein>
    <submittedName>
        <fullName evidence="1">Uncharacterized protein</fullName>
    </submittedName>
</protein>
<dbReference type="Proteomes" id="UP000255283">
    <property type="component" value="Unassembled WGS sequence"/>
</dbReference>